<name>A0A6V7Q063_ANACO</name>
<accession>A0A6V7Q063</accession>
<proteinExistence type="predicted"/>
<sequence length="149" mass="16048">MVVLILNLVFWSLTSFLNLVTFALFRGLALLIVAIVQLLKLPGQALDEVLDHVAGAMRVAQGYAFELAVDALRSVVSGLLEALHGLVTGAVELALAAVKEIAEKGSAGVEQLAETAPEVFEGAAEMLGRIVVSVWSNYWDAVRYIMDYM</sequence>
<organism evidence="1">
    <name type="scientific">Ananas comosus var. bracteatus</name>
    <name type="common">red pineapple</name>
    <dbReference type="NCBI Taxonomy" id="296719"/>
    <lineage>
        <taxon>Eukaryota</taxon>
        <taxon>Viridiplantae</taxon>
        <taxon>Streptophyta</taxon>
        <taxon>Embryophyta</taxon>
        <taxon>Tracheophyta</taxon>
        <taxon>Spermatophyta</taxon>
        <taxon>Magnoliopsida</taxon>
        <taxon>Liliopsida</taxon>
        <taxon>Poales</taxon>
        <taxon>Bromeliaceae</taxon>
        <taxon>Bromelioideae</taxon>
        <taxon>Ananas</taxon>
    </lineage>
</organism>
<protein>
    <submittedName>
        <fullName evidence="1">Uncharacterized protein</fullName>
    </submittedName>
</protein>
<evidence type="ECO:0000313" key="1">
    <source>
        <dbReference type="EMBL" id="CAD1836549.1"/>
    </source>
</evidence>
<dbReference type="EMBL" id="LR862131">
    <property type="protein sequence ID" value="CAD1836549.1"/>
    <property type="molecule type" value="Genomic_DNA"/>
</dbReference>
<dbReference type="AlphaFoldDB" id="A0A6V7Q063"/>
<reference evidence="1" key="1">
    <citation type="submission" date="2020-07" db="EMBL/GenBank/DDBJ databases">
        <authorList>
            <person name="Lin J."/>
        </authorList>
    </citation>
    <scope>NUCLEOTIDE SEQUENCE</scope>
</reference>
<gene>
    <name evidence="1" type="ORF">CB5_LOCUS19760</name>
</gene>